<dbReference type="PANTHER" id="PTHR45586:SF1">
    <property type="entry name" value="LIPOPOLYSACCHARIDE ASSEMBLY PROTEIN B"/>
    <property type="match status" value="1"/>
</dbReference>
<keyword evidence="2 3" id="KW-0802">TPR repeat</keyword>
<feature type="repeat" description="TPR" evidence="3">
    <location>
        <begin position="105"/>
        <end position="138"/>
    </location>
</feature>
<dbReference type="InterPro" id="IPR011990">
    <property type="entry name" value="TPR-like_helical_dom_sf"/>
</dbReference>
<evidence type="ECO:0000256" key="1">
    <source>
        <dbReference type="ARBA" id="ARBA00022737"/>
    </source>
</evidence>
<reference evidence="4 5" key="1">
    <citation type="submission" date="2022-05" db="EMBL/GenBank/DDBJ databases">
        <title>Genome Sequencing of Bee-Associated Microbes.</title>
        <authorList>
            <person name="Dunlap C."/>
        </authorList>
    </citation>
    <scope>NUCLEOTIDE SEQUENCE [LARGE SCALE GENOMIC DNA]</scope>
    <source>
        <strain evidence="4 5">NRRL B-04010</strain>
    </source>
</reference>
<dbReference type="InterPro" id="IPR019734">
    <property type="entry name" value="TPR_rpt"/>
</dbReference>
<dbReference type="Pfam" id="PF13424">
    <property type="entry name" value="TPR_12"/>
    <property type="match status" value="1"/>
</dbReference>
<gene>
    <name evidence="4" type="ORF">M5X12_28905</name>
</gene>
<sequence>MKDFDELFEKAEINYEEGNYQSALILFKEALTVSYSGDCLNYIACCYLNLGELVKAKSILQDLNTKNPLWERPFINLGRVNLKLGNTEEALKSFETAVKVEPDSEDAYFYLGVYYFQERNYIQAIKCYEKSLSIDSEQAEAHLNLGLCHLKLHVFDKALYEFKQAYLLDTECMYAIYNQGITYYLMGNYKEALDNYLKAYDDMTDDIDVLYDIAHCYYKLNDFENSINWGQKVLNIDPAHSYANKLVSNVKLLIINKGD</sequence>
<dbReference type="SMART" id="SM00028">
    <property type="entry name" value="TPR"/>
    <property type="match status" value="6"/>
</dbReference>
<dbReference type="Pfam" id="PF13432">
    <property type="entry name" value="TPR_16"/>
    <property type="match status" value="1"/>
</dbReference>
<feature type="repeat" description="TPR" evidence="3">
    <location>
        <begin position="173"/>
        <end position="206"/>
    </location>
</feature>
<organism evidence="4 5">
    <name type="scientific">Paenibacillus alvei</name>
    <name type="common">Bacillus alvei</name>
    <dbReference type="NCBI Taxonomy" id="44250"/>
    <lineage>
        <taxon>Bacteria</taxon>
        <taxon>Bacillati</taxon>
        <taxon>Bacillota</taxon>
        <taxon>Bacilli</taxon>
        <taxon>Bacillales</taxon>
        <taxon>Paenibacillaceae</taxon>
        <taxon>Paenibacillus</taxon>
    </lineage>
</organism>
<keyword evidence="5" id="KW-1185">Reference proteome</keyword>
<keyword evidence="1" id="KW-0677">Repeat</keyword>
<evidence type="ECO:0000256" key="3">
    <source>
        <dbReference type="PROSITE-ProRule" id="PRU00339"/>
    </source>
</evidence>
<feature type="repeat" description="TPR" evidence="3">
    <location>
        <begin position="207"/>
        <end position="240"/>
    </location>
</feature>
<dbReference type="Pfam" id="PF13174">
    <property type="entry name" value="TPR_6"/>
    <property type="match status" value="1"/>
</dbReference>
<dbReference type="PROSITE" id="PS50293">
    <property type="entry name" value="TPR_REGION"/>
    <property type="match status" value="1"/>
</dbReference>
<feature type="repeat" description="TPR" evidence="3">
    <location>
        <begin position="139"/>
        <end position="172"/>
    </location>
</feature>
<dbReference type="PANTHER" id="PTHR45586">
    <property type="entry name" value="TPR REPEAT-CONTAINING PROTEIN PA4667"/>
    <property type="match status" value="1"/>
</dbReference>
<dbReference type="RefSeq" id="WP_005547785.1">
    <property type="nucleotide sequence ID" value="NZ_JAMDLX010000063.1"/>
</dbReference>
<evidence type="ECO:0000313" key="5">
    <source>
        <dbReference type="Proteomes" id="UP001527181"/>
    </source>
</evidence>
<dbReference type="SUPFAM" id="SSF48452">
    <property type="entry name" value="TPR-like"/>
    <property type="match status" value="1"/>
</dbReference>
<feature type="repeat" description="TPR" evidence="3">
    <location>
        <begin position="71"/>
        <end position="104"/>
    </location>
</feature>
<dbReference type="EMBL" id="JAMDNP010000092">
    <property type="protein sequence ID" value="MCY9764523.1"/>
    <property type="molecule type" value="Genomic_DNA"/>
</dbReference>
<dbReference type="Proteomes" id="UP001527181">
    <property type="component" value="Unassembled WGS sequence"/>
</dbReference>
<dbReference type="PROSITE" id="PS50005">
    <property type="entry name" value="TPR"/>
    <property type="match status" value="5"/>
</dbReference>
<dbReference type="Gene3D" id="1.25.40.10">
    <property type="entry name" value="Tetratricopeptide repeat domain"/>
    <property type="match status" value="2"/>
</dbReference>
<proteinExistence type="predicted"/>
<name>A0ABT4H6B7_PAEAL</name>
<dbReference type="InterPro" id="IPR051012">
    <property type="entry name" value="CellSynth/LPSAsmb/PSIAsmb"/>
</dbReference>
<evidence type="ECO:0000313" key="4">
    <source>
        <dbReference type="EMBL" id="MCY9764523.1"/>
    </source>
</evidence>
<dbReference type="GeneID" id="94492900"/>
<evidence type="ECO:0000256" key="2">
    <source>
        <dbReference type="ARBA" id="ARBA00022803"/>
    </source>
</evidence>
<accession>A0ABT4H6B7</accession>
<protein>
    <submittedName>
        <fullName evidence="4">Tetratricopeptide repeat protein</fullName>
    </submittedName>
</protein>
<comment type="caution">
    <text evidence="4">The sequence shown here is derived from an EMBL/GenBank/DDBJ whole genome shotgun (WGS) entry which is preliminary data.</text>
</comment>